<keyword evidence="3" id="KW-1185">Reference proteome</keyword>
<dbReference type="OrthoDB" id="2854459at2759"/>
<proteinExistence type="predicted"/>
<dbReference type="Pfam" id="PF12937">
    <property type="entry name" value="F-box-like"/>
    <property type="match status" value="1"/>
</dbReference>
<dbReference type="InterPro" id="IPR036047">
    <property type="entry name" value="F-box-like_dom_sf"/>
</dbReference>
<dbReference type="InterPro" id="IPR001810">
    <property type="entry name" value="F-box_dom"/>
</dbReference>
<dbReference type="PROSITE" id="PS50181">
    <property type="entry name" value="FBOX"/>
    <property type="match status" value="1"/>
</dbReference>
<dbReference type="SUPFAM" id="SSF81383">
    <property type="entry name" value="F-box domain"/>
    <property type="match status" value="1"/>
</dbReference>
<comment type="caution">
    <text evidence="2">The sequence shown here is derived from an EMBL/GenBank/DDBJ whole genome shotgun (WGS) entry which is preliminary data.</text>
</comment>
<evidence type="ECO:0000313" key="2">
    <source>
        <dbReference type="EMBL" id="KAH8102957.1"/>
    </source>
</evidence>
<feature type="domain" description="F-box" evidence="1">
    <location>
        <begin position="88"/>
        <end position="144"/>
    </location>
</feature>
<dbReference type="InterPro" id="IPR032675">
    <property type="entry name" value="LRR_dom_sf"/>
</dbReference>
<dbReference type="AlphaFoldDB" id="A0A8K0UTF7"/>
<evidence type="ECO:0000313" key="3">
    <source>
        <dbReference type="Proteomes" id="UP000813824"/>
    </source>
</evidence>
<dbReference type="SUPFAM" id="SSF52047">
    <property type="entry name" value="RNI-like"/>
    <property type="match status" value="1"/>
</dbReference>
<dbReference type="EMBL" id="JAEVFJ010000008">
    <property type="protein sequence ID" value="KAH8102957.1"/>
    <property type="molecule type" value="Genomic_DNA"/>
</dbReference>
<evidence type="ECO:0000259" key="1">
    <source>
        <dbReference type="PROSITE" id="PS50181"/>
    </source>
</evidence>
<sequence length="485" mass="54797">MQSSPTERRLRPSVAERAGDLEIDAEKLLKTIQLYGTPATAEATYTGAEESSELLHASRIKRLVDIEMILSNAIKEAQRRLVSDINQRSKVNRLPEHIMSHIFRLVSEEPMNSMTSGVDVVNIARTCARWREIAVKTTSIWARIELGPLTRSFAQLFLSRSGQSPLTVILRPGSTCFGWPKWSEDGSEVEQRLAFCARHLHRIQRLQLQLAVVSPPSWLWTQPAPMLKHLILDVPHDKNDPSKWLILPGLFDNGGTALRSLSLRGYQLRWQAVSQMTHLTRLDLVLCSTVNLTARRNKACMDDSNVLKLLRKCTFLEELSLRCYSPLQKLPEYPKKPIVLARLRTLSLNLFCQDLHFILSSIHTAPELQLSIVFQGELPALTCLPTKLLHFPCITQCRHLSADAAAGYIMGSFSQSSWFVLEPSDMFPYTECSADFAHTSLFQLRDLNALLQVVSFTFRDSSTSPVDIDAFIVLLRHALSSRNRA</sequence>
<dbReference type="Gene3D" id="3.80.10.10">
    <property type="entry name" value="Ribonuclease Inhibitor"/>
    <property type="match status" value="1"/>
</dbReference>
<name>A0A8K0UTF7_9AGAR</name>
<protein>
    <recommendedName>
        <fullName evidence="1">F-box domain-containing protein</fullName>
    </recommendedName>
</protein>
<organism evidence="2 3">
    <name type="scientific">Cristinia sonorae</name>
    <dbReference type="NCBI Taxonomy" id="1940300"/>
    <lineage>
        <taxon>Eukaryota</taxon>
        <taxon>Fungi</taxon>
        <taxon>Dikarya</taxon>
        <taxon>Basidiomycota</taxon>
        <taxon>Agaricomycotina</taxon>
        <taxon>Agaricomycetes</taxon>
        <taxon>Agaricomycetidae</taxon>
        <taxon>Agaricales</taxon>
        <taxon>Pleurotineae</taxon>
        <taxon>Stephanosporaceae</taxon>
        <taxon>Cristinia</taxon>
    </lineage>
</organism>
<gene>
    <name evidence="2" type="ORF">BXZ70DRAFT_927368</name>
</gene>
<dbReference type="Proteomes" id="UP000813824">
    <property type="component" value="Unassembled WGS sequence"/>
</dbReference>
<accession>A0A8K0UTF7</accession>
<dbReference type="Gene3D" id="1.20.1280.50">
    <property type="match status" value="1"/>
</dbReference>
<reference evidence="2" key="1">
    <citation type="journal article" date="2021" name="New Phytol.">
        <title>Evolutionary innovations through gain and loss of genes in the ectomycorrhizal Boletales.</title>
        <authorList>
            <person name="Wu G."/>
            <person name="Miyauchi S."/>
            <person name="Morin E."/>
            <person name="Kuo A."/>
            <person name="Drula E."/>
            <person name="Varga T."/>
            <person name="Kohler A."/>
            <person name="Feng B."/>
            <person name="Cao Y."/>
            <person name="Lipzen A."/>
            <person name="Daum C."/>
            <person name="Hundley H."/>
            <person name="Pangilinan J."/>
            <person name="Johnson J."/>
            <person name="Barry K."/>
            <person name="LaButti K."/>
            <person name="Ng V."/>
            <person name="Ahrendt S."/>
            <person name="Min B."/>
            <person name="Choi I.G."/>
            <person name="Park H."/>
            <person name="Plett J.M."/>
            <person name="Magnuson J."/>
            <person name="Spatafora J.W."/>
            <person name="Nagy L.G."/>
            <person name="Henrissat B."/>
            <person name="Grigoriev I.V."/>
            <person name="Yang Z.L."/>
            <person name="Xu J."/>
            <person name="Martin F.M."/>
        </authorList>
    </citation>
    <scope>NUCLEOTIDE SEQUENCE</scope>
    <source>
        <strain evidence="2">KKN 215</strain>
    </source>
</reference>